<evidence type="ECO:0000313" key="7">
    <source>
        <dbReference type="Ensembl" id="ENSOANP00000037232.1"/>
    </source>
</evidence>
<dbReference type="GO" id="GO:0005789">
    <property type="term" value="C:endoplasmic reticulum membrane"/>
    <property type="evidence" value="ECO:0007669"/>
    <property type="project" value="Ensembl"/>
</dbReference>
<evidence type="ECO:0000256" key="3">
    <source>
        <dbReference type="ARBA" id="ARBA00022692"/>
    </source>
</evidence>
<evidence type="ECO:0000256" key="2">
    <source>
        <dbReference type="ARBA" id="ARBA00007590"/>
    </source>
</evidence>
<keyword evidence="8" id="KW-1185">Reference proteome</keyword>
<dbReference type="Gene3D" id="6.10.250.1330">
    <property type="match status" value="1"/>
</dbReference>
<dbReference type="InParanoid" id="A0A6I8N849"/>
<dbReference type="FunCoup" id="A0A6I8N849">
    <property type="interactions" value="297"/>
</dbReference>
<dbReference type="GeneTree" id="ENSGT00940000158206"/>
<dbReference type="OrthoDB" id="5620at2759"/>
<reference evidence="7" key="2">
    <citation type="submission" date="2025-08" db="UniProtKB">
        <authorList>
            <consortium name="Ensembl"/>
        </authorList>
    </citation>
    <scope>IDENTIFICATION</scope>
    <source>
        <strain evidence="7">Glennie</strain>
    </source>
</reference>
<dbReference type="Pfam" id="PF03647">
    <property type="entry name" value="Tmemb_14"/>
    <property type="match status" value="1"/>
</dbReference>
<feature type="transmembrane region" description="Helical" evidence="6">
    <location>
        <begin position="12"/>
        <end position="34"/>
    </location>
</feature>
<accession>A0A6I8N849</accession>
<dbReference type="RefSeq" id="XP_001516532.2">
    <property type="nucleotide sequence ID" value="XM_001516482.5"/>
</dbReference>
<dbReference type="PANTHER" id="PTHR12668:SF11">
    <property type="entry name" value="TRANSMEMBRANE PROTEIN 14A"/>
    <property type="match status" value="1"/>
</dbReference>
<comment type="similarity">
    <text evidence="2">Belongs to the TMEM14 family.</text>
</comment>
<reference evidence="7" key="3">
    <citation type="submission" date="2025-09" db="UniProtKB">
        <authorList>
            <consortium name="Ensembl"/>
        </authorList>
    </citation>
    <scope>IDENTIFICATION</scope>
    <source>
        <strain evidence="7">Glennie</strain>
    </source>
</reference>
<feature type="transmembrane region" description="Helical" evidence="6">
    <location>
        <begin position="91"/>
        <end position="110"/>
    </location>
</feature>
<dbReference type="CTD" id="28978"/>
<evidence type="ECO:0000313" key="8">
    <source>
        <dbReference type="Proteomes" id="UP000002279"/>
    </source>
</evidence>
<dbReference type="Gene3D" id="1.10.10.1740">
    <property type="entry name" value="Transmembrane protein 14-like"/>
    <property type="match status" value="1"/>
</dbReference>
<dbReference type="Ensembl" id="ENSOANT00000065734.1">
    <property type="protein sequence ID" value="ENSOANP00000037232.1"/>
    <property type="gene ID" value="ENSOANG00000038300.1"/>
</dbReference>
<gene>
    <name evidence="7" type="primary">TMEM14A</name>
</gene>
<evidence type="ECO:0000256" key="4">
    <source>
        <dbReference type="ARBA" id="ARBA00022989"/>
    </source>
</evidence>
<dbReference type="OMA" id="MGTRYKK"/>
<dbReference type="KEGG" id="oaa:100086401"/>
<feature type="transmembrane region" description="Helical" evidence="6">
    <location>
        <begin position="40"/>
        <end position="60"/>
    </location>
</feature>
<evidence type="ECO:0000256" key="1">
    <source>
        <dbReference type="ARBA" id="ARBA00004370"/>
    </source>
</evidence>
<proteinExistence type="inferred from homology"/>
<reference evidence="7 8" key="1">
    <citation type="journal article" date="2008" name="Nature">
        <title>Genome analysis of the platypus reveals unique signatures of evolution.</title>
        <authorList>
            <person name="Warren W.C."/>
            <person name="Hillier L.W."/>
            <person name="Marshall Graves J.A."/>
            <person name="Birney E."/>
            <person name="Ponting C.P."/>
            <person name="Grutzner F."/>
            <person name="Belov K."/>
            <person name="Miller W."/>
            <person name="Clarke L."/>
            <person name="Chinwalla A.T."/>
            <person name="Yang S.P."/>
            <person name="Heger A."/>
            <person name="Locke D.P."/>
            <person name="Miethke P."/>
            <person name="Waters P.D."/>
            <person name="Veyrunes F."/>
            <person name="Fulton L."/>
            <person name="Fulton B."/>
            <person name="Graves T."/>
            <person name="Wallis J."/>
            <person name="Puente X.S."/>
            <person name="Lopez-Otin C."/>
            <person name="Ordonez G.R."/>
            <person name="Eichler E.E."/>
            <person name="Chen L."/>
            <person name="Cheng Z."/>
            <person name="Deakin J.E."/>
            <person name="Alsop A."/>
            <person name="Thompson K."/>
            <person name="Kirby P."/>
            <person name="Papenfuss A.T."/>
            <person name="Wakefield M.J."/>
            <person name="Olender T."/>
            <person name="Lancet D."/>
            <person name="Huttley G.A."/>
            <person name="Smit A.F."/>
            <person name="Pask A."/>
            <person name="Temple-Smith P."/>
            <person name="Batzer M.A."/>
            <person name="Walker J.A."/>
            <person name="Konkel M.K."/>
            <person name="Harris R.S."/>
            <person name="Whittington C.M."/>
            <person name="Wong E.S."/>
            <person name="Gemmell N.J."/>
            <person name="Buschiazzo E."/>
            <person name="Vargas Jentzsch I.M."/>
            <person name="Merkel A."/>
            <person name="Schmitz J."/>
            <person name="Zemann A."/>
            <person name="Churakov G."/>
            <person name="Kriegs J.O."/>
            <person name="Brosius J."/>
            <person name="Murchison E.P."/>
            <person name="Sachidanandam R."/>
            <person name="Smith C."/>
            <person name="Hannon G.J."/>
            <person name="Tsend-Ayush E."/>
            <person name="McMillan D."/>
            <person name="Attenborough R."/>
            <person name="Rens W."/>
            <person name="Ferguson-Smith M."/>
            <person name="Lefevre C.M."/>
            <person name="Sharp J.A."/>
            <person name="Nicholas K.R."/>
            <person name="Ray D.A."/>
            <person name="Kube M."/>
            <person name="Reinhardt R."/>
            <person name="Pringle T.H."/>
            <person name="Taylor J."/>
            <person name="Jones R.C."/>
            <person name="Nixon B."/>
            <person name="Dacheux J.L."/>
            <person name="Niwa H."/>
            <person name="Sekita Y."/>
            <person name="Huang X."/>
            <person name="Stark A."/>
            <person name="Kheradpour P."/>
            <person name="Kellis M."/>
            <person name="Flicek P."/>
            <person name="Chen Y."/>
            <person name="Webber C."/>
            <person name="Hardison R."/>
            <person name="Nelson J."/>
            <person name="Hallsworth-Pepin K."/>
            <person name="Delehaunty K."/>
            <person name="Markovic C."/>
            <person name="Minx P."/>
            <person name="Feng Y."/>
            <person name="Kremitzki C."/>
            <person name="Mitreva M."/>
            <person name="Glasscock J."/>
            <person name="Wylie T."/>
            <person name="Wohldmann P."/>
            <person name="Thiru P."/>
            <person name="Nhan M.N."/>
            <person name="Pohl C.S."/>
            <person name="Smith S.M."/>
            <person name="Hou S."/>
            <person name="Nefedov M."/>
            <person name="de Jong P.J."/>
            <person name="Renfree M.B."/>
            <person name="Mardis E.R."/>
            <person name="Wilson R.K."/>
        </authorList>
    </citation>
    <scope>NUCLEOTIDE SEQUENCE [LARGE SCALE GENOMIC DNA]</scope>
    <source>
        <strain evidence="7 8">Glennie</strain>
    </source>
</reference>
<comment type="subcellular location">
    <subcellularLocation>
        <location evidence="1">Membrane</location>
    </subcellularLocation>
</comment>
<dbReference type="AlphaFoldDB" id="A0A6I8N849"/>
<dbReference type="Bgee" id="ENSOANG00000038300">
    <property type="expression patterns" value="Expressed in liver and 8 other cell types or tissues"/>
</dbReference>
<dbReference type="GeneID" id="100086401"/>
<protein>
    <submittedName>
        <fullName evidence="7">Transmembrane protein 14A</fullName>
    </submittedName>
</protein>
<evidence type="ECO:0000256" key="5">
    <source>
        <dbReference type="ARBA" id="ARBA00023136"/>
    </source>
</evidence>
<organism evidence="7 8">
    <name type="scientific">Ornithorhynchus anatinus</name>
    <name type="common">Duckbill platypus</name>
    <dbReference type="NCBI Taxonomy" id="9258"/>
    <lineage>
        <taxon>Eukaryota</taxon>
        <taxon>Metazoa</taxon>
        <taxon>Chordata</taxon>
        <taxon>Craniata</taxon>
        <taxon>Vertebrata</taxon>
        <taxon>Euteleostomi</taxon>
        <taxon>Mammalia</taxon>
        <taxon>Monotremata</taxon>
        <taxon>Ornithorhynchidae</taxon>
        <taxon>Ornithorhynchus</taxon>
    </lineage>
</organism>
<keyword evidence="5 6" id="KW-0472">Membrane</keyword>
<keyword evidence="3 6" id="KW-0812">Transmembrane</keyword>
<dbReference type="InterPro" id="IPR005349">
    <property type="entry name" value="TMEM14"/>
</dbReference>
<keyword evidence="4 6" id="KW-1133">Transmembrane helix</keyword>
<dbReference type="InterPro" id="IPR044890">
    <property type="entry name" value="TMEM14_sf"/>
</dbReference>
<sequence>MRLRGTRLLSADMAIDWIGFGYAGMVAFGGVLGYNRKGSIISLIAGLFFGSMATYGAFCVSRDTRDVKISLLTAFVLATIMGVRFKRSKKLMPAGIVSGLSLLMILRLVLMLL</sequence>
<name>A0A6I8N849_ORNAN</name>
<dbReference type="PANTHER" id="PTHR12668">
    <property type="entry name" value="TRANSMEMBRANE PROTEIN 14, 15"/>
    <property type="match status" value="1"/>
</dbReference>
<dbReference type="GO" id="GO:0031966">
    <property type="term" value="C:mitochondrial membrane"/>
    <property type="evidence" value="ECO:0000318"/>
    <property type="project" value="GO_Central"/>
</dbReference>
<evidence type="ECO:0000256" key="6">
    <source>
        <dbReference type="SAM" id="Phobius"/>
    </source>
</evidence>
<dbReference type="GO" id="GO:1901029">
    <property type="term" value="P:negative regulation of mitochondrial outer membrane permeabilization involved in apoptotic signaling pathway"/>
    <property type="evidence" value="ECO:0007669"/>
    <property type="project" value="Ensembl"/>
</dbReference>
<dbReference type="Proteomes" id="UP000002279">
    <property type="component" value="Chromosome X1"/>
</dbReference>